<dbReference type="Gene3D" id="3.30.1490.130">
    <property type="entry name" value="D-aminoacylase. Domain 3"/>
    <property type="match status" value="1"/>
</dbReference>
<dbReference type="InterPro" id="IPR032466">
    <property type="entry name" value="Metal_Hydrolase"/>
</dbReference>
<name>A0ABW0VZK7_9BACL</name>
<evidence type="ECO:0000259" key="1">
    <source>
        <dbReference type="Pfam" id="PF07969"/>
    </source>
</evidence>
<dbReference type="InterPro" id="IPR011059">
    <property type="entry name" value="Metal-dep_hydrolase_composite"/>
</dbReference>
<dbReference type="EMBL" id="JBHSOW010000068">
    <property type="protein sequence ID" value="MFC5651097.1"/>
    <property type="molecule type" value="Genomic_DNA"/>
</dbReference>
<accession>A0ABW0VZK7</accession>
<dbReference type="SUPFAM" id="SSF51556">
    <property type="entry name" value="Metallo-dependent hydrolases"/>
    <property type="match status" value="1"/>
</dbReference>
<gene>
    <name evidence="2" type="ORF">ACFPYJ_18685</name>
</gene>
<dbReference type="SUPFAM" id="SSF51338">
    <property type="entry name" value="Composite domain of metallo-dependent hydrolases"/>
    <property type="match status" value="1"/>
</dbReference>
<dbReference type="PANTHER" id="PTHR11647">
    <property type="entry name" value="HYDRANTOINASE/DIHYDROPYRIMIDINASE FAMILY MEMBER"/>
    <property type="match status" value="1"/>
</dbReference>
<sequence length="512" mass="57134">MNYDIVIKNGLLIDGSGALGKKADIGIVGDVIMAIGDLQGADAERILDANGMVVCPGFIDVHVHSELALLGGPDKYAPLKMGVTTQLASPDGFSWAPLQRNLLKEMKDYLNVFYDDECIDISKDLTLERFLSLFKGNIPSNIVLQVPHASVRLAAMGWKDSWATDDEIKVMEKITREWMEMGAKAFATGLEYEPMRRSDLRELVALSKVVSEYGGIYVAHQRGYGNNVHLGCKETFSIGRLAEIPVHISHLAIDPLAAEQVDYGVKQGVDITFEMYPYPAGCTHLLLYLPEDAQVGSPEDVKERLKDRAFREKISVQVEKAFNPIKNVRFASVRTPQPMGWEGKSLDTVQEELGLNLTDTVCDIILMSGFRALAIYHWEDKLHPYLEATYKHPLHMVGTDGIYIGNRPHPRGYGSYPKILGEYVRDNKWLTLEQAIYKMSGFPAKRFNIKSRGILMEGNYADIVVFDPSEIEGTATFEQPRSEPKGIHHVMVNGHFVISDGIVKDGNYGRIL</sequence>
<comment type="caution">
    <text evidence="2">The sequence shown here is derived from an EMBL/GenBank/DDBJ whole genome shotgun (WGS) entry which is preliminary data.</text>
</comment>
<dbReference type="Pfam" id="PF07969">
    <property type="entry name" value="Amidohydro_3"/>
    <property type="match status" value="1"/>
</dbReference>
<reference evidence="3" key="1">
    <citation type="journal article" date="2019" name="Int. J. Syst. Evol. Microbiol.">
        <title>The Global Catalogue of Microorganisms (GCM) 10K type strain sequencing project: providing services to taxonomists for standard genome sequencing and annotation.</title>
        <authorList>
            <consortium name="The Broad Institute Genomics Platform"/>
            <consortium name="The Broad Institute Genome Sequencing Center for Infectious Disease"/>
            <person name="Wu L."/>
            <person name="Ma J."/>
        </authorList>
    </citation>
    <scope>NUCLEOTIDE SEQUENCE [LARGE SCALE GENOMIC DNA]</scope>
    <source>
        <strain evidence="3">CGMCC 1.3240</strain>
    </source>
</reference>
<dbReference type="InterPro" id="IPR050378">
    <property type="entry name" value="Metallo-dep_Hydrolases_sf"/>
</dbReference>
<dbReference type="Gene3D" id="2.30.40.10">
    <property type="entry name" value="Urease, subunit C, domain 1"/>
    <property type="match status" value="1"/>
</dbReference>
<evidence type="ECO:0000313" key="2">
    <source>
        <dbReference type="EMBL" id="MFC5651097.1"/>
    </source>
</evidence>
<dbReference type="RefSeq" id="WP_379189692.1">
    <property type="nucleotide sequence ID" value="NZ_JBHSOW010000068.1"/>
</dbReference>
<organism evidence="2 3">
    <name type="scientific">Paenibacillus solisilvae</name>
    <dbReference type="NCBI Taxonomy" id="2486751"/>
    <lineage>
        <taxon>Bacteria</taxon>
        <taxon>Bacillati</taxon>
        <taxon>Bacillota</taxon>
        <taxon>Bacilli</taxon>
        <taxon>Bacillales</taxon>
        <taxon>Paenibacillaceae</taxon>
        <taxon>Paenibacillus</taxon>
    </lineage>
</organism>
<dbReference type="InterPro" id="IPR013108">
    <property type="entry name" value="Amidohydro_3"/>
</dbReference>
<dbReference type="Proteomes" id="UP001596047">
    <property type="component" value="Unassembled WGS sequence"/>
</dbReference>
<dbReference type="InterPro" id="IPR023100">
    <property type="entry name" value="D-aminoacylase_insert_dom_sf"/>
</dbReference>
<protein>
    <submittedName>
        <fullName evidence="2">Amidohydrolase family protein</fullName>
    </submittedName>
</protein>
<evidence type="ECO:0000313" key="3">
    <source>
        <dbReference type="Proteomes" id="UP001596047"/>
    </source>
</evidence>
<keyword evidence="3" id="KW-1185">Reference proteome</keyword>
<feature type="domain" description="Amidohydrolase 3" evidence="1">
    <location>
        <begin position="388"/>
        <end position="497"/>
    </location>
</feature>
<dbReference type="PANTHER" id="PTHR11647:SF1">
    <property type="entry name" value="COLLAPSIN RESPONSE MEDIATOR PROTEIN"/>
    <property type="match status" value="1"/>
</dbReference>
<dbReference type="Gene3D" id="3.20.20.140">
    <property type="entry name" value="Metal-dependent hydrolases"/>
    <property type="match status" value="1"/>
</dbReference>
<proteinExistence type="predicted"/>